<sequence>MNKLIECVPNISEGRNMNIINSITEVIEKCDGVRLLNVDPGKATNRTVITFIGEPEPVLEAAYQLISKSKELIDMSSHKGEHPRMGAVDVCPLVPISNITMEETVVYAHRLSERVGKELGIPVYCYERAAKKKERINLAACRSGEYEGLQKKISSKNWKPDYGPNDFNSSVEKSGATAIAARDFLIAYNVNINTTSTRRANSIAFDLREAGRIKREGGRLNGKILKDKKGNVIREPGYFKNLKGIGWYIEEYGIAQISYNLTNINTTPLHEVFDKTCERAQIRGLRVTGSELIGLVPKKVLIDAGQYFLIKQKRSLAIPEKDIIHIAIKSLGLDELSKFNPNERIIEYLIQSNDNPLAKMTIQDSANETSRSNDNPLA</sequence>
<dbReference type="Gene3D" id="3.30.70.670">
    <property type="entry name" value="Formiminotransferase, C-terminal subdomain"/>
    <property type="match status" value="1"/>
</dbReference>
<dbReference type="InterPro" id="IPR037070">
    <property type="entry name" value="Formiminotransferase_C_sf"/>
</dbReference>
<dbReference type="UniPathway" id="UPA00379">
    <property type="reaction ID" value="UER00555"/>
</dbReference>
<accession>A0A381ZWX6</accession>
<dbReference type="SMART" id="SM01221">
    <property type="entry name" value="FTCD"/>
    <property type="match status" value="1"/>
</dbReference>
<keyword evidence="6" id="KW-0369">Histidine metabolism</keyword>
<dbReference type="GO" id="GO:0030409">
    <property type="term" value="F:glutamate formimidoyltransferase activity"/>
    <property type="evidence" value="ECO:0007669"/>
    <property type="project" value="UniProtKB-EC"/>
</dbReference>
<dbReference type="Pfam" id="PF02971">
    <property type="entry name" value="FTCD"/>
    <property type="match status" value="1"/>
</dbReference>
<evidence type="ECO:0000259" key="9">
    <source>
        <dbReference type="SMART" id="SM01222"/>
    </source>
</evidence>
<evidence type="ECO:0000259" key="8">
    <source>
        <dbReference type="SMART" id="SM01221"/>
    </source>
</evidence>
<protein>
    <recommendedName>
        <fullName evidence="3">glutamate formimidoyltransferase</fullName>
        <ecNumber evidence="3">2.1.2.5</ecNumber>
    </recommendedName>
</protein>
<reference evidence="10" key="1">
    <citation type="submission" date="2018-05" db="EMBL/GenBank/DDBJ databases">
        <authorList>
            <person name="Lanie J.A."/>
            <person name="Ng W.-L."/>
            <person name="Kazmierczak K.M."/>
            <person name="Andrzejewski T.M."/>
            <person name="Davidsen T.M."/>
            <person name="Wayne K.J."/>
            <person name="Tettelin H."/>
            <person name="Glass J.I."/>
            <person name="Rusch D."/>
            <person name="Podicherti R."/>
            <person name="Tsui H.-C.T."/>
            <person name="Winkler M.E."/>
        </authorList>
    </citation>
    <scope>NUCLEOTIDE SEQUENCE</scope>
</reference>
<dbReference type="InterPro" id="IPR037064">
    <property type="entry name" value="Formiminotransferase_N_sf"/>
</dbReference>
<gene>
    <name evidence="10" type="ORF">METZ01_LOCUS146345</name>
</gene>
<name>A0A381ZWX6_9ZZZZ</name>
<keyword evidence="4" id="KW-0963">Cytoplasm</keyword>
<dbReference type="NCBIfam" id="TIGR02024">
    <property type="entry name" value="FtcD"/>
    <property type="match status" value="1"/>
</dbReference>
<organism evidence="10">
    <name type="scientific">marine metagenome</name>
    <dbReference type="NCBI Taxonomy" id="408172"/>
    <lineage>
        <taxon>unclassified sequences</taxon>
        <taxon>metagenomes</taxon>
        <taxon>ecological metagenomes</taxon>
    </lineage>
</organism>
<dbReference type="SUPFAM" id="SSF55116">
    <property type="entry name" value="Formiminotransferase domain of formiminotransferase-cyclodeaminase"/>
    <property type="match status" value="2"/>
</dbReference>
<feature type="domain" description="Formiminotransferase C-terminal subdomain" evidence="8">
    <location>
        <begin position="184"/>
        <end position="349"/>
    </location>
</feature>
<dbReference type="InterPro" id="IPR012886">
    <property type="entry name" value="Formiminotransferase_N"/>
</dbReference>
<proteinExistence type="predicted"/>
<dbReference type="Pfam" id="PF07837">
    <property type="entry name" value="FTCD_N"/>
    <property type="match status" value="1"/>
</dbReference>
<feature type="non-terminal residue" evidence="10">
    <location>
        <position position="378"/>
    </location>
</feature>
<dbReference type="EMBL" id="UINC01022903">
    <property type="protein sequence ID" value="SVA93491.1"/>
    <property type="molecule type" value="Genomic_DNA"/>
</dbReference>
<dbReference type="SMART" id="SM01222">
    <property type="entry name" value="FTCD_N"/>
    <property type="match status" value="1"/>
</dbReference>
<dbReference type="EC" id="2.1.2.5" evidence="3"/>
<dbReference type="GO" id="GO:0019557">
    <property type="term" value="P:L-histidine catabolic process to glutamate and formate"/>
    <property type="evidence" value="ECO:0007669"/>
    <property type="project" value="UniProtKB-UniPathway"/>
</dbReference>
<comment type="pathway">
    <text evidence="2">Amino-acid degradation; L-histidine degradation into L-glutamate; L-glutamate from N-formimidoyl-L-glutamate (transferase route): step 1/1.</text>
</comment>
<keyword evidence="5" id="KW-0808">Transferase</keyword>
<dbReference type="GO" id="GO:0005542">
    <property type="term" value="F:folic acid binding"/>
    <property type="evidence" value="ECO:0007669"/>
    <property type="project" value="UniProtKB-KW"/>
</dbReference>
<feature type="domain" description="Formiminotransferase N-terminal subdomain" evidence="9">
    <location>
        <begin position="3"/>
        <end position="183"/>
    </location>
</feature>
<evidence type="ECO:0000256" key="4">
    <source>
        <dbReference type="ARBA" id="ARBA00022490"/>
    </source>
</evidence>
<dbReference type="InterPro" id="IPR004227">
    <property type="entry name" value="Formiminotransferase_cat"/>
</dbReference>
<comment type="subcellular location">
    <subcellularLocation>
        <location evidence="1">Cytoplasm</location>
    </subcellularLocation>
</comment>
<evidence type="ECO:0000256" key="3">
    <source>
        <dbReference type="ARBA" id="ARBA00012252"/>
    </source>
</evidence>
<evidence type="ECO:0000256" key="2">
    <source>
        <dbReference type="ARBA" id="ARBA00005082"/>
    </source>
</evidence>
<keyword evidence="7" id="KW-0290">Folate-binding</keyword>
<evidence type="ECO:0000313" key="10">
    <source>
        <dbReference type="EMBL" id="SVA93491.1"/>
    </source>
</evidence>
<evidence type="ECO:0000256" key="6">
    <source>
        <dbReference type="ARBA" id="ARBA00022808"/>
    </source>
</evidence>
<dbReference type="AlphaFoldDB" id="A0A381ZWX6"/>
<dbReference type="InterPro" id="IPR013802">
    <property type="entry name" value="Formiminotransferase_C"/>
</dbReference>
<dbReference type="InterPro" id="IPR051623">
    <property type="entry name" value="FTCD"/>
</dbReference>
<dbReference type="PANTHER" id="PTHR12234">
    <property type="entry name" value="FORMIMINOTRANSFERASE-CYCLODEAMINASE"/>
    <property type="match status" value="1"/>
</dbReference>
<dbReference type="InterPro" id="IPR022384">
    <property type="entry name" value="FormiminoTrfase_cat_dom_sf"/>
</dbReference>
<dbReference type="PANTHER" id="PTHR12234:SF0">
    <property type="entry name" value="FORMIMIDOYLTRANSFERASE-CYCLODEAMINASE"/>
    <property type="match status" value="1"/>
</dbReference>
<dbReference type="Gene3D" id="3.30.990.10">
    <property type="entry name" value="Formiminotransferase, N-terminal subdomain"/>
    <property type="match status" value="1"/>
</dbReference>
<evidence type="ECO:0000256" key="5">
    <source>
        <dbReference type="ARBA" id="ARBA00022679"/>
    </source>
</evidence>
<dbReference type="GO" id="GO:0005737">
    <property type="term" value="C:cytoplasm"/>
    <property type="evidence" value="ECO:0007669"/>
    <property type="project" value="UniProtKB-SubCell"/>
</dbReference>
<evidence type="ECO:0000256" key="1">
    <source>
        <dbReference type="ARBA" id="ARBA00004496"/>
    </source>
</evidence>
<dbReference type="GO" id="GO:0019556">
    <property type="term" value="P:L-histidine catabolic process to glutamate and formamide"/>
    <property type="evidence" value="ECO:0007669"/>
    <property type="project" value="UniProtKB-UniPathway"/>
</dbReference>
<evidence type="ECO:0000256" key="7">
    <source>
        <dbReference type="ARBA" id="ARBA00022954"/>
    </source>
</evidence>